<organism evidence="1 2">
    <name type="scientific">Mycobacterium sherrisii</name>
    <dbReference type="NCBI Taxonomy" id="243061"/>
    <lineage>
        <taxon>Bacteria</taxon>
        <taxon>Bacillati</taxon>
        <taxon>Actinomycetota</taxon>
        <taxon>Actinomycetes</taxon>
        <taxon>Mycobacteriales</taxon>
        <taxon>Mycobacteriaceae</taxon>
        <taxon>Mycobacterium</taxon>
        <taxon>Mycobacterium simiae complex</taxon>
    </lineage>
</organism>
<comment type="caution">
    <text evidence="1">The sequence shown here is derived from an EMBL/GenBank/DDBJ whole genome shotgun (WGS) entry which is preliminary data.</text>
</comment>
<keyword evidence="2" id="KW-1185">Reference proteome</keyword>
<name>A0A1E3SAI4_9MYCO</name>
<reference evidence="2" key="1">
    <citation type="submission" date="2016-09" db="EMBL/GenBank/DDBJ databases">
        <authorList>
            <person name="Greninger A.L."/>
            <person name="Jerome K.R."/>
            <person name="Mcnair B."/>
            <person name="Wallis C."/>
            <person name="Fang F."/>
        </authorList>
    </citation>
    <scope>NUCLEOTIDE SEQUENCE [LARGE SCALE GENOMIC DNA]</scope>
    <source>
        <strain evidence="2">BC1_M4</strain>
    </source>
</reference>
<dbReference type="EMBL" id="MIHC01000082">
    <property type="protein sequence ID" value="ODQ99158.1"/>
    <property type="molecule type" value="Genomic_DNA"/>
</dbReference>
<gene>
    <name evidence="1" type="ORF">BHQ21_25465</name>
</gene>
<proteinExistence type="predicted"/>
<dbReference type="Proteomes" id="UP000094224">
    <property type="component" value="Unassembled WGS sequence"/>
</dbReference>
<sequence length="785" mass="85481">MDASNFDIEREIIAQALAASTYDEAVAVAKQIESHIGARHQRPVGDRYNNYGLMASSGSYEYKALEPVTNEQDAVLERLAVKRWGDLKQVPYQRPDEAAQDLMKDLNYQQQADMVTVTLLESDPPTRSSKKLTIVYRDKGCGLEAGAIPKTIFALGSSHKTESNWHQGAFGIGGASTYRNARAVVLVTRAAPEMKPKEDRIAVAVVLWEAQGKGQSAYYLVTTDWPSDPDAEPWSAPASAFPEFEPGAHLALISYGVEGFHRARSGDERSFDTVLNTRLFDPIIPVRFTNEITRGKNEYLRGLSRRLADNPSADRLCDDDKLLYTYGGNSYQLPVTYYVFPRGKDAEGKEVSGARRRFVAKDHALVFTSNGQVHHHWTPEQFKLRTKLEKLYERILVVIETDSLPVELRTALFTPDRSQLLANEAALQLEDQVADFLDNWNQLVDINSQLVRHAISTASGGGSVLQVGRKIADALKVRGFGLSGLGGSGGGSGSGKGGPRQRKKVETYADPTTLEGPDKIIVEDGKVRYLQYMINAVDDFLDSKRGELTFETDHPDIDVSKHVVVGRLRDGYVRVQLQVPEGAAQGEYKLGVELNWQKSAGGIGVPMRYTTIVEVVDEIGKGGAGGKAGKKGAGEGSNVAVIWSTPEKYGEGLNNGVPGTVDDIAASDLAAESTEYAELAKLGDQRIPTIVLNETYAPYKAYISARAKNLTEGGTQDASDRYAVGTGLGLLLLHEELKKKEKAGEGVNAAITEEQLAVAKKAVARSVLSIMPAFDTLAKETGVEG</sequence>
<accession>A0A1E3SAI4</accession>
<protein>
    <submittedName>
        <fullName evidence="1">Uncharacterized protein</fullName>
    </submittedName>
</protein>
<dbReference type="AlphaFoldDB" id="A0A1E3SAI4"/>
<dbReference type="InterPro" id="IPR036890">
    <property type="entry name" value="HATPase_C_sf"/>
</dbReference>
<evidence type="ECO:0000313" key="1">
    <source>
        <dbReference type="EMBL" id="ODQ99158.1"/>
    </source>
</evidence>
<evidence type="ECO:0000313" key="2">
    <source>
        <dbReference type="Proteomes" id="UP000094224"/>
    </source>
</evidence>
<dbReference type="RefSeq" id="WP_069403042.1">
    <property type="nucleotide sequence ID" value="NZ_MIHC01000082.1"/>
</dbReference>
<dbReference type="SUPFAM" id="SSF55874">
    <property type="entry name" value="ATPase domain of HSP90 chaperone/DNA topoisomerase II/histidine kinase"/>
    <property type="match status" value="1"/>
</dbReference>